<name>V7B5C6_PHAVU</name>
<gene>
    <name evidence="5" type="ORF">PHAVU_008G161400g</name>
</gene>
<feature type="compositionally biased region" description="Basic and acidic residues" evidence="2">
    <location>
        <begin position="225"/>
        <end position="237"/>
    </location>
</feature>
<keyword evidence="3" id="KW-1133">Transmembrane helix</keyword>
<dbReference type="PROSITE" id="PS01031">
    <property type="entry name" value="SHSP"/>
    <property type="match status" value="1"/>
</dbReference>
<dbReference type="EMBL" id="CM002295">
    <property type="protein sequence ID" value="ESW13024.1"/>
    <property type="molecule type" value="Genomic_DNA"/>
</dbReference>
<evidence type="ECO:0000256" key="3">
    <source>
        <dbReference type="SAM" id="Phobius"/>
    </source>
</evidence>
<feature type="transmembrane region" description="Helical" evidence="3">
    <location>
        <begin position="433"/>
        <end position="451"/>
    </location>
</feature>
<feature type="domain" description="SHSP" evidence="4">
    <location>
        <begin position="2"/>
        <end position="107"/>
    </location>
</feature>
<keyword evidence="6" id="KW-1185">Reference proteome</keyword>
<feature type="compositionally biased region" description="Basic and acidic residues" evidence="2">
    <location>
        <begin position="339"/>
        <end position="355"/>
    </location>
</feature>
<dbReference type="OMA" id="TRAIYIQ"/>
<feature type="compositionally biased region" description="Basic and acidic residues" evidence="2">
    <location>
        <begin position="259"/>
        <end position="284"/>
    </location>
</feature>
<dbReference type="InterPro" id="IPR002068">
    <property type="entry name" value="A-crystallin/Hsp20_dom"/>
</dbReference>
<feature type="compositionally biased region" description="Basic and acidic residues" evidence="2">
    <location>
        <begin position="315"/>
        <end position="330"/>
    </location>
</feature>
<feature type="compositionally biased region" description="Basic and acidic residues" evidence="2">
    <location>
        <begin position="96"/>
        <end position="109"/>
    </location>
</feature>
<evidence type="ECO:0000313" key="6">
    <source>
        <dbReference type="Proteomes" id="UP000000226"/>
    </source>
</evidence>
<feature type="compositionally biased region" description="Basic and acidic residues" evidence="2">
    <location>
        <begin position="130"/>
        <end position="148"/>
    </location>
</feature>
<proteinExistence type="inferred from homology"/>
<feature type="compositionally biased region" description="Basic and acidic residues" evidence="2">
    <location>
        <begin position="159"/>
        <end position="183"/>
    </location>
</feature>
<dbReference type="Gramene" id="ESW13024">
    <property type="protein sequence ID" value="ESW13024"/>
    <property type="gene ID" value="PHAVU_008G161400g"/>
</dbReference>
<dbReference type="eggNOG" id="KOG0710">
    <property type="taxonomic scope" value="Eukaryota"/>
</dbReference>
<keyword evidence="3" id="KW-0812">Transmembrane</keyword>
<evidence type="ECO:0000259" key="4">
    <source>
        <dbReference type="PROSITE" id="PS01031"/>
    </source>
</evidence>
<dbReference type="PhylomeDB" id="V7B5C6"/>
<organism evidence="5 6">
    <name type="scientific">Phaseolus vulgaris</name>
    <name type="common">Kidney bean</name>
    <name type="synonym">French bean</name>
    <dbReference type="NCBI Taxonomy" id="3885"/>
    <lineage>
        <taxon>Eukaryota</taxon>
        <taxon>Viridiplantae</taxon>
        <taxon>Streptophyta</taxon>
        <taxon>Embryophyta</taxon>
        <taxon>Tracheophyta</taxon>
        <taxon>Spermatophyta</taxon>
        <taxon>Magnoliopsida</taxon>
        <taxon>eudicotyledons</taxon>
        <taxon>Gunneridae</taxon>
        <taxon>Pentapetalae</taxon>
        <taxon>rosids</taxon>
        <taxon>fabids</taxon>
        <taxon>Fabales</taxon>
        <taxon>Fabaceae</taxon>
        <taxon>Papilionoideae</taxon>
        <taxon>50 kb inversion clade</taxon>
        <taxon>NPAAA clade</taxon>
        <taxon>indigoferoid/millettioid clade</taxon>
        <taxon>Phaseoleae</taxon>
        <taxon>Phaseolus</taxon>
    </lineage>
</organism>
<dbReference type="InterPro" id="IPR008978">
    <property type="entry name" value="HSP20-like_chaperone"/>
</dbReference>
<feature type="compositionally biased region" description="Basic and acidic residues" evidence="2">
    <location>
        <begin position="364"/>
        <end position="381"/>
    </location>
</feature>
<keyword evidence="3" id="KW-0472">Membrane</keyword>
<dbReference type="Proteomes" id="UP000000226">
    <property type="component" value="Chromosome 8"/>
</dbReference>
<feature type="compositionally biased region" description="Basic and acidic residues" evidence="2">
    <location>
        <begin position="388"/>
        <end position="406"/>
    </location>
</feature>
<comment type="similarity">
    <text evidence="1">Belongs to the small heat shock protein (HSP20) family.</text>
</comment>
<evidence type="ECO:0000313" key="5">
    <source>
        <dbReference type="EMBL" id="ESW13024.1"/>
    </source>
</evidence>
<evidence type="ECO:0000256" key="1">
    <source>
        <dbReference type="PROSITE-ProRule" id="PRU00285"/>
    </source>
</evidence>
<feature type="region of interest" description="Disordered" evidence="2">
    <location>
        <begin position="92"/>
        <end position="406"/>
    </location>
</feature>
<dbReference type="SUPFAM" id="SSF49764">
    <property type="entry name" value="HSP20-like chaperones"/>
    <property type="match status" value="1"/>
</dbReference>
<reference evidence="6" key="1">
    <citation type="journal article" date="2014" name="Nat. Genet.">
        <title>A reference genome for common bean and genome-wide analysis of dual domestications.</title>
        <authorList>
            <person name="Schmutz J."/>
            <person name="McClean P.E."/>
            <person name="Mamidi S."/>
            <person name="Wu G.A."/>
            <person name="Cannon S.B."/>
            <person name="Grimwood J."/>
            <person name="Jenkins J."/>
            <person name="Shu S."/>
            <person name="Song Q."/>
            <person name="Chavarro C."/>
            <person name="Torres-Torres M."/>
            <person name="Geffroy V."/>
            <person name="Moghaddam S.M."/>
            <person name="Gao D."/>
            <person name="Abernathy B."/>
            <person name="Barry K."/>
            <person name="Blair M."/>
            <person name="Brick M.A."/>
            <person name="Chovatia M."/>
            <person name="Gepts P."/>
            <person name="Goodstein D.M."/>
            <person name="Gonzales M."/>
            <person name="Hellsten U."/>
            <person name="Hyten D.L."/>
            <person name="Jia G."/>
            <person name="Kelly J.D."/>
            <person name="Kudrna D."/>
            <person name="Lee R."/>
            <person name="Richard M.M."/>
            <person name="Miklas P.N."/>
            <person name="Osorno J.M."/>
            <person name="Rodrigues J."/>
            <person name="Thareau V."/>
            <person name="Urrea C.A."/>
            <person name="Wang M."/>
            <person name="Yu Y."/>
            <person name="Zhang M."/>
            <person name="Wing R.A."/>
            <person name="Cregan P.B."/>
            <person name="Rokhsar D.S."/>
            <person name="Jackson S.A."/>
        </authorList>
    </citation>
    <scope>NUCLEOTIDE SEQUENCE [LARGE SCALE GENOMIC DNA]</scope>
    <source>
        <strain evidence="6">cv. G19833</strain>
    </source>
</reference>
<feature type="compositionally biased region" description="Basic and acidic residues" evidence="2">
    <location>
        <begin position="293"/>
        <end position="302"/>
    </location>
</feature>
<dbReference type="CDD" id="cd00298">
    <property type="entry name" value="ACD_sHsps_p23-like"/>
    <property type="match status" value="1"/>
</dbReference>
<dbReference type="OrthoDB" id="1431247at2759"/>
<sequence>MSTYQDLEAKYETEETPDSITLRLLLPDGFAREHVGAKVEYGSSRVRIHGERSLGNNSMVRFNTFYQVPEYCDMNKIKGKFDGKTVIITIPTIPDKVPKKPQEPPKEAPQETEANPADENQDAPTPTDDNQEKTKSTTESKEVVDHEISPPPNASQESMHQKGQEEVQEKAEITKVESRKQVDQETSTPTKDTEESKSQEVQQKAAITKVVSKKQVDQETSTQTKDTEESKSQEVQEKAAITKVESKKQVDQETSTPTKDTEESKSQEGQEGIPPKEDSTKVGHDGSTSTPQEHTKESIPQKEEEETPPKATFSRNDKLQGEGKFAEEKQNAIGEEASEDHSKKDLESGKAHEMDGVEDSPIGEIKEERNGLRTFEGDKMHGKVGNDVGHKSDDEKVRPESTRRSRIKEVAVSASQTVTSLAKRFNEEDKQRMIYMGAAVLVVALGVYATYKLRLRRP</sequence>
<protein>
    <recommendedName>
        <fullName evidence="4">SHSP domain-containing protein</fullName>
    </recommendedName>
</protein>
<evidence type="ECO:0000256" key="2">
    <source>
        <dbReference type="SAM" id="MobiDB-lite"/>
    </source>
</evidence>
<accession>V7B5C6</accession>
<dbReference type="AlphaFoldDB" id="V7B5C6"/>
<dbReference type="SMR" id="V7B5C6"/>